<gene>
    <name evidence="2" type="ORF">SAMN05216207_105125</name>
</gene>
<feature type="region of interest" description="Disordered" evidence="1">
    <location>
        <begin position="209"/>
        <end position="266"/>
    </location>
</feature>
<evidence type="ECO:0000256" key="1">
    <source>
        <dbReference type="SAM" id="MobiDB-lite"/>
    </source>
</evidence>
<feature type="compositionally biased region" description="Pro residues" evidence="1">
    <location>
        <begin position="1"/>
        <end position="11"/>
    </location>
</feature>
<protein>
    <recommendedName>
        <fullName evidence="4">DUF4913 domain-containing protein</fullName>
    </recommendedName>
</protein>
<dbReference type="RefSeq" id="WP_093354444.1">
    <property type="nucleotide sequence ID" value="NZ_FOUY01000051.1"/>
</dbReference>
<feature type="compositionally biased region" description="Basic and acidic residues" evidence="1">
    <location>
        <begin position="225"/>
        <end position="243"/>
    </location>
</feature>
<evidence type="ECO:0000313" key="2">
    <source>
        <dbReference type="EMBL" id="SFO39852.1"/>
    </source>
</evidence>
<reference evidence="2 3" key="1">
    <citation type="submission" date="2016-10" db="EMBL/GenBank/DDBJ databases">
        <authorList>
            <person name="de Groot N.N."/>
        </authorList>
    </citation>
    <scope>NUCLEOTIDE SEQUENCE [LARGE SCALE GENOMIC DNA]</scope>
    <source>
        <strain evidence="2 3">CGMCC 4.1877</strain>
    </source>
</reference>
<proteinExistence type="predicted"/>
<keyword evidence="3" id="KW-1185">Reference proteome</keyword>
<evidence type="ECO:0000313" key="3">
    <source>
        <dbReference type="Proteomes" id="UP000199614"/>
    </source>
</evidence>
<dbReference type="AlphaFoldDB" id="A0A1I5GV25"/>
<sequence>MSSDGPGPPPAAGSGGSGGQRPFAVQVGEQLRELRREVSENSAHVAEIADHVSRLSPRVDDLDHSVAALSGAVEAAGAGGGGPDEQALSLTPALRWSQLEPGDKHAAWDALGAFVAEVLNGEYRLTRAELPDCWPVHPRAVRELAWLRTLHVDSSAPDTRPDLVAEWHVRWLPAAVANLVAAIDGRECAPGKHRLTEDERRHYDEALAAAQRDGSAPPPLSGEAGPDRPRYLPDRFPPRRSDDDGTGFGVTRGGPELLDAGTPAPPSSRDCWWEYFLEARRADLGADGVDPKQVR</sequence>
<dbReference type="EMBL" id="FOUY01000051">
    <property type="protein sequence ID" value="SFO39852.1"/>
    <property type="molecule type" value="Genomic_DNA"/>
</dbReference>
<organism evidence="2 3">
    <name type="scientific">Pseudonocardia ammonioxydans</name>
    <dbReference type="NCBI Taxonomy" id="260086"/>
    <lineage>
        <taxon>Bacteria</taxon>
        <taxon>Bacillati</taxon>
        <taxon>Actinomycetota</taxon>
        <taxon>Actinomycetes</taxon>
        <taxon>Pseudonocardiales</taxon>
        <taxon>Pseudonocardiaceae</taxon>
        <taxon>Pseudonocardia</taxon>
    </lineage>
</organism>
<dbReference type="Proteomes" id="UP000199614">
    <property type="component" value="Unassembled WGS sequence"/>
</dbReference>
<dbReference type="OrthoDB" id="4139717at2"/>
<accession>A0A1I5GV25</accession>
<evidence type="ECO:0008006" key="4">
    <source>
        <dbReference type="Google" id="ProtNLM"/>
    </source>
</evidence>
<name>A0A1I5GV25_PSUAM</name>
<dbReference type="STRING" id="260086.SAMN05216207_105125"/>
<feature type="region of interest" description="Disordered" evidence="1">
    <location>
        <begin position="1"/>
        <end position="26"/>
    </location>
</feature>